<organism evidence="2 3">
    <name type="scientific">Streptomyces atroolivaceus</name>
    <dbReference type="NCBI Taxonomy" id="66869"/>
    <lineage>
        <taxon>Bacteria</taxon>
        <taxon>Bacillati</taxon>
        <taxon>Actinomycetota</taxon>
        <taxon>Actinomycetes</taxon>
        <taxon>Kitasatosporales</taxon>
        <taxon>Streptomycetaceae</taxon>
        <taxon>Streptomyces</taxon>
    </lineage>
</organism>
<protein>
    <submittedName>
        <fullName evidence="2">Uncharacterized protein</fullName>
    </submittedName>
</protein>
<reference evidence="3" key="1">
    <citation type="journal article" date="2019" name="Int. J. Syst. Evol. Microbiol.">
        <title>The Global Catalogue of Microorganisms (GCM) 10K type strain sequencing project: providing services to taxonomists for standard genome sequencing and annotation.</title>
        <authorList>
            <consortium name="The Broad Institute Genomics Platform"/>
            <consortium name="The Broad Institute Genome Sequencing Center for Infectious Disease"/>
            <person name="Wu L."/>
            <person name="Ma J."/>
        </authorList>
    </citation>
    <scope>NUCLEOTIDE SEQUENCE [LARGE SCALE GENOMIC DNA]</scope>
    <source>
        <strain evidence="3">ICMP 257</strain>
    </source>
</reference>
<keyword evidence="3" id="KW-1185">Reference proteome</keyword>
<evidence type="ECO:0000313" key="3">
    <source>
        <dbReference type="Proteomes" id="UP001595908"/>
    </source>
</evidence>
<evidence type="ECO:0000313" key="2">
    <source>
        <dbReference type="EMBL" id="MFC4976929.1"/>
    </source>
</evidence>
<dbReference type="RefSeq" id="WP_157841658.1">
    <property type="nucleotide sequence ID" value="NZ_JBFAGR010000001.1"/>
</dbReference>
<accession>A0ABV9V1M8</accession>
<comment type="caution">
    <text evidence="2">The sequence shown here is derived from an EMBL/GenBank/DDBJ whole genome shotgun (WGS) entry which is preliminary data.</text>
</comment>
<dbReference type="GeneID" id="31232640"/>
<dbReference type="EMBL" id="JBHSJE010000001">
    <property type="protein sequence ID" value="MFC4976929.1"/>
    <property type="molecule type" value="Genomic_DNA"/>
</dbReference>
<dbReference type="Proteomes" id="UP001595908">
    <property type="component" value="Unassembled WGS sequence"/>
</dbReference>
<proteinExistence type="predicted"/>
<evidence type="ECO:0000256" key="1">
    <source>
        <dbReference type="SAM" id="MobiDB-lite"/>
    </source>
</evidence>
<gene>
    <name evidence="2" type="ORF">ACFPL4_00960</name>
</gene>
<feature type="region of interest" description="Disordered" evidence="1">
    <location>
        <begin position="1"/>
        <end position="37"/>
    </location>
</feature>
<sequence length="77" mass="8705">MTAPSRATSAAVQRSGDGEGSQDRPGPSVTSQFKPRELKEDQMAELVHRMIGPLTRLLRNELRLDRERIGKLRDPRH</sequence>
<feature type="compositionally biased region" description="Polar residues" evidence="1">
    <location>
        <begin position="1"/>
        <end position="12"/>
    </location>
</feature>
<name>A0ABV9V1M8_STRAZ</name>